<organism evidence="2 3">
    <name type="scientific">Metabacillus indicus</name>
    <name type="common">Bacillus indicus</name>
    <dbReference type="NCBI Taxonomy" id="246786"/>
    <lineage>
        <taxon>Bacteria</taxon>
        <taxon>Bacillati</taxon>
        <taxon>Bacillota</taxon>
        <taxon>Bacilli</taxon>
        <taxon>Bacillales</taxon>
        <taxon>Bacillaceae</taxon>
        <taxon>Metabacillus</taxon>
    </lineage>
</organism>
<name>A0A084H4B2_METID</name>
<evidence type="ECO:0000313" key="3">
    <source>
        <dbReference type="Proteomes" id="UP000028549"/>
    </source>
</evidence>
<evidence type="ECO:0000256" key="1">
    <source>
        <dbReference type="SAM" id="Phobius"/>
    </source>
</evidence>
<keyword evidence="3" id="KW-1185">Reference proteome</keyword>
<feature type="transmembrane region" description="Helical" evidence="1">
    <location>
        <begin position="134"/>
        <end position="154"/>
    </location>
</feature>
<dbReference type="OrthoDB" id="2869857at2"/>
<reference evidence="2 3" key="1">
    <citation type="journal article" date="2005" name="Int. J. Syst. Evol. Microbiol.">
        <title>Bacillus cibi sp. nov., isolated from jeotgal, a traditional Korean fermented seafood.</title>
        <authorList>
            <person name="Yoon J.H."/>
            <person name="Lee C.H."/>
            <person name="Oh T.K."/>
        </authorList>
    </citation>
    <scope>NUCLEOTIDE SEQUENCE [LARGE SCALE GENOMIC DNA]</scope>
    <source>
        <strain evidence="2 3">DSM 16189</strain>
    </source>
</reference>
<dbReference type="AlphaFoldDB" id="A0A084H4B2"/>
<keyword evidence="1" id="KW-0472">Membrane</keyword>
<dbReference type="Proteomes" id="UP000028549">
    <property type="component" value="Unassembled WGS sequence"/>
</dbReference>
<dbReference type="Pfam" id="PF22116">
    <property type="entry name" value="DUF6944"/>
    <property type="match status" value="1"/>
</dbReference>
<dbReference type="STRING" id="246786.GS18_0205790"/>
<proteinExistence type="predicted"/>
<dbReference type="EMBL" id="JNVC02000001">
    <property type="protein sequence ID" value="KEZ54424.1"/>
    <property type="molecule type" value="Genomic_DNA"/>
</dbReference>
<sequence length="187" mass="18937">MNEEKKSLDVFGAWLIVAGTMVNASGETLALTGAEQAAFKATGAGNAIEASGNALQAAVRSGDPANRIGALGAWVQAAGNSANAAARIPLLSGDLQEGYQLDVIGNAVQSIGAATEAIAASSARDRLFREQLTAGYLLIAGGAVIDAISGVYFLKELSQRGRALGWFGGYLQATGALLAADALTNEP</sequence>
<keyword evidence="1" id="KW-1133">Transmembrane helix</keyword>
<comment type="caution">
    <text evidence="2">The sequence shown here is derived from an EMBL/GenBank/DDBJ whole genome shotgun (WGS) entry which is preliminary data.</text>
</comment>
<accession>A0A084H4B2</accession>
<protein>
    <submittedName>
        <fullName evidence="2">Uncharacterized protein</fullName>
    </submittedName>
</protein>
<keyword evidence="1" id="KW-0812">Transmembrane</keyword>
<dbReference type="InterPro" id="IPR054224">
    <property type="entry name" value="DUF6944"/>
</dbReference>
<dbReference type="RefSeq" id="WP_029280975.1">
    <property type="nucleotide sequence ID" value="NZ_JNVC02000001.1"/>
</dbReference>
<evidence type="ECO:0000313" key="2">
    <source>
        <dbReference type="EMBL" id="KEZ54424.1"/>
    </source>
</evidence>
<gene>
    <name evidence="2" type="ORF">GS18_0205790</name>
</gene>